<reference evidence="3" key="1">
    <citation type="submission" date="2018-12" db="EMBL/GenBank/DDBJ databases">
        <title>Tengunoibacter tsumagoiensis gen. nov., sp. nov., Dictyobacter kobayashii sp. nov., D. alpinus sp. nov., and D. joshuensis sp. nov. and description of Dictyobacteraceae fam. nov. within the order Ktedonobacterales isolated from Tengu-no-mugimeshi.</title>
        <authorList>
            <person name="Wang C.M."/>
            <person name="Zheng Y."/>
            <person name="Sakai Y."/>
            <person name="Toyoda A."/>
            <person name="Minakuchi Y."/>
            <person name="Abe K."/>
            <person name="Yokota A."/>
            <person name="Yabe S."/>
        </authorList>
    </citation>
    <scope>NUCLEOTIDE SEQUENCE [LARGE SCALE GENOMIC DNA]</scope>
    <source>
        <strain evidence="3">Uno3</strain>
    </source>
</reference>
<evidence type="ECO:0000313" key="2">
    <source>
        <dbReference type="EMBL" id="GCE12104.1"/>
    </source>
</evidence>
<proteinExistence type="predicted"/>
<keyword evidence="1" id="KW-0812">Transmembrane</keyword>
<protein>
    <submittedName>
        <fullName evidence="2">Uncharacterized protein</fullName>
    </submittedName>
</protein>
<dbReference type="AlphaFoldDB" id="A0A401ZZ22"/>
<dbReference type="EMBL" id="BIFR01000001">
    <property type="protein sequence ID" value="GCE12104.1"/>
    <property type="molecule type" value="Genomic_DNA"/>
</dbReference>
<sequence length="67" mass="7713">MVAPGVICVRTQESLDAHLKMYVMLYTLEYLDLFASFVLLFVYLTDVNMSHMVDCFVTSFSLRIHSS</sequence>
<accession>A0A401ZZ22</accession>
<evidence type="ECO:0000256" key="1">
    <source>
        <dbReference type="SAM" id="Phobius"/>
    </source>
</evidence>
<name>A0A401ZZ22_9CHLR</name>
<evidence type="ECO:0000313" key="3">
    <source>
        <dbReference type="Proteomes" id="UP000287352"/>
    </source>
</evidence>
<dbReference type="Proteomes" id="UP000287352">
    <property type="component" value="Unassembled WGS sequence"/>
</dbReference>
<comment type="caution">
    <text evidence="2">The sequence shown here is derived from an EMBL/GenBank/DDBJ whole genome shotgun (WGS) entry which is preliminary data.</text>
</comment>
<keyword evidence="1" id="KW-1133">Transmembrane helix</keyword>
<organism evidence="2 3">
    <name type="scientific">Tengunoibacter tsumagoiensis</name>
    <dbReference type="NCBI Taxonomy" id="2014871"/>
    <lineage>
        <taxon>Bacteria</taxon>
        <taxon>Bacillati</taxon>
        <taxon>Chloroflexota</taxon>
        <taxon>Ktedonobacteria</taxon>
        <taxon>Ktedonobacterales</taxon>
        <taxon>Dictyobacteraceae</taxon>
        <taxon>Tengunoibacter</taxon>
    </lineage>
</organism>
<keyword evidence="1" id="KW-0472">Membrane</keyword>
<feature type="transmembrane region" description="Helical" evidence="1">
    <location>
        <begin position="23"/>
        <end position="44"/>
    </location>
</feature>
<keyword evidence="3" id="KW-1185">Reference proteome</keyword>
<gene>
    <name evidence="2" type="ORF">KTT_19630</name>
</gene>